<protein>
    <recommendedName>
        <fullName evidence="2">Kazal-like domain-containing protein</fullName>
    </recommendedName>
</protein>
<dbReference type="Proteomes" id="UP001231518">
    <property type="component" value="Chromosome 30"/>
</dbReference>
<feature type="domain" description="Kazal-like" evidence="2">
    <location>
        <begin position="285"/>
        <end position="345"/>
    </location>
</feature>
<evidence type="ECO:0000313" key="3">
    <source>
        <dbReference type="EMBL" id="KAJ8706677.1"/>
    </source>
</evidence>
<dbReference type="SUPFAM" id="SSF100895">
    <property type="entry name" value="Kazal-type serine protease inhibitors"/>
    <property type="match status" value="1"/>
</dbReference>
<dbReference type="InterPro" id="IPR002350">
    <property type="entry name" value="Kazal_dom"/>
</dbReference>
<keyword evidence="1" id="KW-0732">Signal</keyword>
<gene>
    <name evidence="3" type="ORF">PYW07_012755</name>
</gene>
<keyword evidence="4" id="KW-1185">Reference proteome</keyword>
<dbReference type="EMBL" id="JARGEI010000028">
    <property type="protein sequence ID" value="KAJ8706677.1"/>
    <property type="molecule type" value="Genomic_DNA"/>
</dbReference>
<dbReference type="PROSITE" id="PS51465">
    <property type="entry name" value="KAZAL_2"/>
    <property type="match status" value="1"/>
</dbReference>
<dbReference type="Gene3D" id="3.30.60.30">
    <property type="match status" value="1"/>
</dbReference>
<evidence type="ECO:0000259" key="2">
    <source>
        <dbReference type="PROSITE" id="PS51465"/>
    </source>
</evidence>
<sequence>MWRQLWVPMIIPTLMVKTNGDDGNRTDTVFLKYGGHAEANGGYRDQIIVKTTVRDTTTAKATTVHVETVPPTTTKVYEEEEATENVVFVPNNAPPIRRDEDEYLYDGHRMSIGDIMSMKSVHDAMDKNFHVEKNPGSESPNADIVFITGKNNDYEDKTTTTKRYYNNNNYGEEDTEDVVIAKPKLDCKHLNCNNTINSVCGEKYVDSNWVNRLFLNDCYFRKVNCAFKYEVNRYKQVEVNRCKNIGAHRGERPFSFKPRRFLDKPALKPMDSRRSSSSRRSMAKELDGDFCSHPCPESCTDNYDPQCAVSGTGQKRMFLNHCKLDLNSCFYGVVWHRKHLAECVGMQKAEMRQNRGFIGWMQRVGIVDKKGRLVLE</sequence>
<dbReference type="AlphaFoldDB" id="A0AAD7Y8T8"/>
<accession>A0AAD7Y8T8</accession>
<evidence type="ECO:0000256" key="1">
    <source>
        <dbReference type="SAM" id="SignalP"/>
    </source>
</evidence>
<feature type="chain" id="PRO_5042217196" description="Kazal-like domain-containing protein" evidence="1">
    <location>
        <begin position="21"/>
        <end position="376"/>
    </location>
</feature>
<name>A0AAD7Y8T8_MYTSE</name>
<proteinExistence type="predicted"/>
<feature type="signal peptide" evidence="1">
    <location>
        <begin position="1"/>
        <end position="20"/>
    </location>
</feature>
<reference evidence="3" key="1">
    <citation type="submission" date="2023-03" db="EMBL/GenBank/DDBJ databases">
        <title>Chromosome-level genomes of two armyworms, Mythimna separata and Mythimna loreyi, provide insights into the biosynthesis and reception of sex pheromones.</title>
        <authorList>
            <person name="Zhao H."/>
        </authorList>
    </citation>
    <scope>NUCLEOTIDE SEQUENCE</scope>
    <source>
        <strain evidence="3">BeijingLab</strain>
        <tissue evidence="3">Pupa</tissue>
    </source>
</reference>
<dbReference type="InterPro" id="IPR036058">
    <property type="entry name" value="Kazal_dom_sf"/>
</dbReference>
<evidence type="ECO:0000313" key="4">
    <source>
        <dbReference type="Proteomes" id="UP001231518"/>
    </source>
</evidence>
<organism evidence="3 4">
    <name type="scientific">Mythimna separata</name>
    <name type="common">Oriental armyworm</name>
    <name type="synonym">Pseudaletia separata</name>
    <dbReference type="NCBI Taxonomy" id="271217"/>
    <lineage>
        <taxon>Eukaryota</taxon>
        <taxon>Metazoa</taxon>
        <taxon>Ecdysozoa</taxon>
        <taxon>Arthropoda</taxon>
        <taxon>Hexapoda</taxon>
        <taxon>Insecta</taxon>
        <taxon>Pterygota</taxon>
        <taxon>Neoptera</taxon>
        <taxon>Endopterygota</taxon>
        <taxon>Lepidoptera</taxon>
        <taxon>Glossata</taxon>
        <taxon>Ditrysia</taxon>
        <taxon>Noctuoidea</taxon>
        <taxon>Noctuidae</taxon>
        <taxon>Noctuinae</taxon>
        <taxon>Hadenini</taxon>
        <taxon>Mythimna</taxon>
    </lineage>
</organism>
<comment type="caution">
    <text evidence="3">The sequence shown here is derived from an EMBL/GenBank/DDBJ whole genome shotgun (WGS) entry which is preliminary data.</text>
</comment>